<dbReference type="Proteomes" id="UP001059672">
    <property type="component" value="Chromosome"/>
</dbReference>
<dbReference type="SUPFAM" id="SSF54427">
    <property type="entry name" value="NTF2-like"/>
    <property type="match status" value="1"/>
</dbReference>
<dbReference type="Gene3D" id="3.10.450.50">
    <property type="match status" value="1"/>
</dbReference>
<evidence type="ECO:0000313" key="3">
    <source>
        <dbReference type="Proteomes" id="UP001059672"/>
    </source>
</evidence>
<reference evidence="2" key="1">
    <citation type="submission" date="2021-04" db="EMBL/GenBank/DDBJ databases">
        <title>Oceanospirillales bacteria with DddD are important DMSP degraders in coastal seawater.</title>
        <authorList>
            <person name="Liu J."/>
        </authorList>
    </citation>
    <scope>NUCLEOTIDE SEQUENCE</scope>
    <source>
        <strain evidence="2">D13-4</strain>
    </source>
</reference>
<dbReference type="Pfam" id="PF12680">
    <property type="entry name" value="SnoaL_2"/>
    <property type="match status" value="1"/>
</dbReference>
<proteinExistence type="predicted"/>
<dbReference type="InterPro" id="IPR037401">
    <property type="entry name" value="SnoaL-like"/>
</dbReference>
<dbReference type="RefSeq" id="WP_255836562.1">
    <property type="nucleotide sequence ID" value="NZ_CP073346.1"/>
</dbReference>
<feature type="domain" description="SnoaL-like" evidence="1">
    <location>
        <begin position="9"/>
        <end position="103"/>
    </location>
</feature>
<keyword evidence="3" id="KW-1185">Reference proteome</keyword>
<evidence type="ECO:0000313" key="2">
    <source>
        <dbReference type="EMBL" id="UTW05985.1"/>
    </source>
</evidence>
<protein>
    <submittedName>
        <fullName evidence="2">Nuclear transport factor 2 family protein</fullName>
    </submittedName>
</protein>
<dbReference type="InterPro" id="IPR032710">
    <property type="entry name" value="NTF2-like_dom_sf"/>
</dbReference>
<sequence length="114" mass="12626">MSAEEVLDHHLDCFGRGDVDGIMSDYESDSVLFLPEGVLVGKEKIRAFFEGLIAEFSKPGMSFDLAVKAVEGKAAYLVWSATTQDHVYEYATDTFVIEKEKITIQSFAAKVVPK</sequence>
<gene>
    <name evidence="2" type="ORF">KDW96_12360</name>
</gene>
<dbReference type="EMBL" id="CP073346">
    <property type="protein sequence ID" value="UTW05985.1"/>
    <property type="molecule type" value="Genomic_DNA"/>
</dbReference>
<accession>A0ABY5H153</accession>
<name>A0ABY5H153_9PSED</name>
<organism evidence="2 3">
    <name type="scientific">Pseudomonas benzenivorans</name>
    <dbReference type="NCBI Taxonomy" id="556533"/>
    <lineage>
        <taxon>Bacteria</taxon>
        <taxon>Pseudomonadati</taxon>
        <taxon>Pseudomonadota</taxon>
        <taxon>Gammaproteobacteria</taxon>
        <taxon>Pseudomonadales</taxon>
        <taxon>Pseudomonadaceae</taxon>
        <taxon>Pseudomonas</taxon>
    </lineage>
</organism>
<evidence type="ECO:0000259" key="1">
    <source>
        <dbReference type="Pfam" id="PF12680"/>
    </source>
</evidence>